<evidence type="ECO:0000256" key="2">
    <source>
        <dbReference type="SAM" id="Phobius"/>
    </source>
</evidence>
<feature type="transmembrane region" description="Helical" evidence="2">
    <location>
        <begin position="74"/>
        <end position="93"/>
    </location>
</feature>
<dbReference type="Proteomes" id="UP000236291">
    <property type="component" value="Unassembled WGS sequence"/>
</dbReference>
<dbReference type="GO" id="GO:0009706">
    <property type="term" value="C:chloroplast inner membrane"/>
    <property type="evidence" value="ECO:0007669"/>
    <property type="project" value="TreeGrafter"/>
</dbReference>
<dbReference type="InterPro" id="IPR040377">
    <property type="entry name" value="Ssl2009-like"/>
</dbReference>
<evidence type="ECO:0000313" key="3">
    <source>
        <dbReference type="EMBL" id="PNX91835.1"/>
    </source>
</evidence>
<dbReference type="GO" id="GO:0009535">
    <property type="term" value="C:chloroplast thylakoid membrane"/>
    <property type="evidence" value="ECO:0007669"/>
    <property type="project" value="TreeGrafter"/>
</dbReference>
<dbReference type="PANTHER" id="PTHR34048">
    <property type="entry name" value="LOW-DENSITY RECEPTOR-LIKE PROTEIN"/>
    <property type="match status" value="1"/>
</dbReference>
<dbReference type="STRING" id="57577.A0A2K3MM41"/>
<reference evidence="3 4" key="1">
    <citation type="journal article" date="2014" name="Am. J. Bot.">
        <title>Genome assembly and annotation for red clover (Trifolium pratense; Fabaceae).</title>
        <authorList>
            <person name="Istvanek J."/>
            <person name="Jaros M."/>
            <person name="Krenek A."/>
            <person name="Repkova J."/>
        </authorList>
    </citation>
    <scope>NUCLEOTIDE SEQUENCE [LARGE SCALE GENOMIC DNA]</scope>
    <source>
        <strain evidence="4">cv. Tatra</strain>
        <tissue evidence="3">Young leaves</tissue>
    </source>
</reference>
<sequence>MAMATSFAPLSISVGGSNLKSPEQFLTKRNSSLLCVGPKLAAVQRKSNLVSRRSLTSPVRAEYRESRGGGGADLVAGFILGGAIFGTLAYVFAPQSAAMVMVEYQAYGSGCSLLNQNTVIRRSLLDENEYGFRKARRPIYYDEGLEGTRQTLNEKIGQLNSAIDNISSRLRGNNNVPAAGPISDPEVEATK</sequence>
<dbReference type="AlphaFoldDB" id="A0A2K3MM41"/>
<comment type="caution">
    <text evidence="3">The sequence shown here is derived from an EMBL/GenBank/DDBJ whole genome shotgun (WGS) entry which is preliminary data.</text>
</comment>
<reference evidence="3 4" key="2">
    <citation type="journal article" date="2017" name="Front. Plant Sci.">
        <title>Gene Classification and Mining of Molecular Markers Useful in Red Clover (Trifolium pratense) Breeding.</title>
        <authorList>
            <person name="Istvanek J."/>
            <person name="Dluhosova J."/>
            <person name="Dluhos P."/>
            <person name="Patkova L."/>
            <person name="Nedelnik J."/>
            <person name="Repkova J."/>
        </authorList>
    </citation>
    <scope>NUCLEOTIDE SEQUENCE [LARGE SCALE GENOMIC DNA]</scope>
    <source>
        <strain evidence="4">cv. Tatra</strain>
        <tissue evidence="3">Young leaves</tissue>
    </source>
</reference>
<protein>
    <submittedName>
        <fullName evidence="3">Uncharacterized protein</fullName>
    </submittedName>
</protein>
<dbReference type="EMBL" id="ASHM01010045">
    <property type="protein sequence ID" value="PNX91835.1"/>
    <property type="molecule type" value="Genomic_DNA"/>
</dbReference>
<evidence type="ECO:0000256" key="1">
    <source>
        <dbReference type="SAM" id="MobiDB-lite"/>
    </source>
</evidence>
<gene>
    <name evidence="3" type="ORF">L195_g014960</name>
</gene>
<dbReference type="PANTHER" id="PTHR34048:SF3">
    <property type="entry name" value="LOW-DENSITY RECEPTOR-LIKE PROTEIN"/>
    <property type="match status" value="1"/>
</dbReference>
<keyword evidence="2" id="KW-0812">Transmembrane</keyword>
<accession>A0A2K3MM41</accession>
<keyword evidence="2" id="KW-0472">Membrane</keyword>
<name>A0A2K3MM41_TRIPR</name>
<keyword evidence="2" id="KW-1133">Transmembrane helix</keyword>
<organism evidence="3 4">
    <name type="scientific">Trifolium pratense</name>
    <name type="common">Red clover</name>
    <dbReference type="NCBI Taxonomy" id="57577"/>
    <lineage>
        <taxon>Eukaryota</taxon>
        <taxon>Viridiplantae</taxon>
        <taxon>Streptophyta</taxon>
        <taxon>Embryophyta</taxon>
        <taxon>Tracheophyta</taxon>
        <taxon>Spermatophyta</taxon>
        <taxon>Magnoliopsida</taxon>
        <taxon>eudicotyledons</taxon>
        <taxon>Gunneridae</taxon>
        <taxon>Pentapetalae</taxon>
        <taxon>rosids</taxon>
        <taxon>fabids</taxon>
        <taxon>Fabales</taxon>
        <taxon>Fabaceae</taxon>
        <taxon>Papilionoideae</taxon>
        <taxon>50 kb inversion clade</taxon>
        <taxon>NPAAA clade</taxon>
        <taxon>Hologalegina</taxon>
        <taxon>IRL clade</taxon>
        <taxon>Trifolieae</taxon>
        <taxon>Trifolium</taxon>
    </lineage>
</organism>
<proteinExistence type="predicted"/>
<feature type="region of interest" description="Disordered" evidence="1">
    <location>
        <begin position="172"/>
        <end position="191"/>
    </location>
</feature>
<evidence type="ECO:0000313" key="4">
    <source>
        <dbReference type="Proteomes" id="UP000236291"/>
    </source>
</evidence>